<sequence length="85" mass="9946">MERQFEPEGAFERILGAEELVFALPRFLSAAWLLPDFHDRLAQISLVSRLVQWLCSRELVDSRWHRHAVMQTRAAAEKARRRATT</sequence>
<name>A0ABP5MHH7_9MICC</name>
<organism evidence="1 2">
    <name type="scientific">Arthrobacter parietis</name>
    <dbReference type="NCBI Taxonomy" id="271434"/>
    <lineage>
        <taxon>Bacteria</taxon>
        <taxon>Bacillati</taxon>
        <taxon>Actinomycetota</taxon>
        <taxon>Actinomycetes</taxon>
        <taxon>Micrococcales</taxon>
        <taxon>Micrococcaceae</taxon>
        <taxon>Arthrobacter</taxon>
    </lineage>
</organism>
<comment type="caution">
    <text evidence="1">The sequence shown here is derived from an EMBL/GenBank/DDBJ whole genome shotgun (WGS) entry which is preliminary data.</text>
</comment>
<accession>A0ABP5MHH7</accession>
<dbReference type="Proteomes" id="UP001500974">
    <property type="component" value="Unassembled WGS sequence"/>
</dbReference>
<reference evidence="2" key="1">
    <citation type="journal article" date="2019" name="Int. J. Syst. Evol. Microbiol.">
        <title>The Global Catalogue of Microorganisms (GCM) 10K type strain sequencing project: providing services to taxonomists for standard genome sequencing and annotation.</title>
        <authorList>
            <consortium name="The Broad Institute Genomics Platform"/>
            <consortium name="The Broad Institute Genome Sequencing Center for Infectious Disease"/>
            <person name="Wu L."/>
            <person name="Ma J."/>
        </authorList>
    </citation>
    <scope>NUCLEOTIDE SEQUENCE [LARGE SCALE GENOMIC DNA]</scope>
    <source>
        <strain evidence="2">JCM 14917</strain>
    </source>
</reference>
<dbReference type="EMBL" id="BAAAON010000001">
    <property type="protein sequence ID" value="GAA2172439.1"/>
    <property type="molecule type" value="Genomic_DNA"/>
</dbReference>
<evidence type="ECO:0000313" key="2">
    <source>
        <dbReference type="Proteomes" id="UP001500974"/>
    </source>
</evidence>
<evidence type="ECO:0000313" key="1">
    <source>
        <dbReference type="EMBL" id="GAA2172439.1"/>
    </source>
</evidence>
<gene>
    <name evidence="1" type="ORF">GCM10009784_02880</name>
</gene>
<keyword evidence="2" id="KW-1185">Reference proteome</keyword>
<proteinExistence type="predicted"/>
<protein>
    <submittedName>
        <fullName evidence="1">Uncharacterized protein</fullName>
    </submittedName>
</protein>